<proteinExistence type="predicted"/>
<dbReference type="RefSeq" id="WP_084864930.1">
    <property type="nucleotide sequence ID" value="NZ_NCVH01000031.1"/>
</dbReference>
<evidence type="ECO:0000313" key="1">
    <source>
        <dbReference type="EMBL" id="ORO94744.1"/>
    </source>
</evidence>
<gene>
    <name evidence="1" type="ORF">B7698_05730</name>
</gene>
<dbReference type="EMBL" id="NCVH01000031">
    <property type="protein sequence ID" value="ORO94744.1"/>
    <property type="molecule type" value="Genomic_DNA"/>
</dbReference>
<dbReference type="AlphaFoldDB" id="A0A1X1K5X1"/>
<protein>
    <submittedName>
        <fullName evidence="1">Uncharacterized protein</fullName>
    </submittedName>
</protein>
<sequence length="71" mass="8168">MNETLKQEMISAYTRSINLIDQKLEELGAPCDKALSQSAYAKIAHAKAEEREYLRKKKSALEKKLKELENE</sequence>
<comment type="caution">
    <text evidence="1">The sequence shown here is derived from an EMBL/GenBank/DDBJ whole genome shotgun (WGS) entry which is preliminary data.</text>
</comment>
<evidence type="ECO:0000313" key="2">
    <source>
        <dbReference type="Proteomes" id="UP000193367"/>
    </source>
</evidence>
<name>A0A1X1K5X1_STRMT</name>
<organism evidence="1 2">
    <name type="scientific">Streptococcus mitis</name>
    <dbReference type="NCBI Taxonomy" id="28037"/>
    <lineage>
        <taxon>Bacteria</taxon>
        <taxon>Bacillati</taxon>
        <taxon>Bacillota</taxon>
        <taxon>Bacilli</taxon>
        <taxon>Lactobacillales</taxon>
        <taxon>Streptococcaceae</taxon>
        <taxon>Streptococcus</taxon>
        <taxon>Streptococcus mitis group</taxon>
    </lineage>
</organism>
<reference evidence="1 2" key="1">
    <citation type="journal article" date="2016" name="Eur. J. Clin. Microbiol. Infect. Dis.">
        <title>Whole genome sequencing as a tool for phylogenetic analysis of clinical strains of Mitis group streptococci.</title>
        <authorList>
            <person name="Rasmussen L.H."/>
            <person name="Dargis R."/>
            <person name="Hojholt K."/>
            <person name="Christensen J.J."/>
            <person name="Skovgaard O."/>
            <person name="Justesen U.S."/>
            <person name="Rosenvinge F.S."/>
            <person name="Moser C."/>
            <person name="Lukjancenko O."/>
            <person name="Rasmussen S."/>
            <person name="Nielsen X.C."/>
        </authorList>
    </citation>
    <scope>NUCLEOTIDE SEQUENCE [LARGE SCALE GENOMIC DNA]</scope>
    <source>
        <strain evidence="1 2">RH_17439_08</strain>
    </source>
</reference>
<dbReference type="Proteomes" id="UP000193367">
    <property type="component" value="Unassembled WGS sequence"/>
</dbReference>
<accession>A0A1X1K5X1</accession>